<evidence type="ECO:0000256" key="2">
    <source>
        <dbReference type="ARBA" id="ARBA00022679"/>
    </source>
</evidence>
<evidence type="ECO:0000256" key="4">
    <source>
        <dbReference type="ARBA" id="ARBA00022777"/>
    </source>
</evidence>
<keyword evidence="2" id="KW-0808">Transferase</keyword>
<gene>
    <name evidence="10" type="ORF">LCGC14_0512900</name>
</gene>
<dbReference type="SMART" id="SM00448">
    <property type="entry name" value="REC"/>
    <property type="match status" value="1"/>
</dbReference>
<dbReference type="InterPro" id="IPR003594">
    <property type="entry name" value="HATPase_dom"/>
</dbReference>
<dbReference type="AlphaFoldDB" id="A0A0F9SJ88"/>
<dbReference type="InterPro" id="IPR035965">
    <property type="entry name" value="PAS-like_dom_sf"/>
</dbReference>
<dbReference type="SUPFAM" id="SSF52172">
    <property type="entry name" value="CheY-like"/>
    <property type="match status" value="1"/>
</dbReference>
<dbReference type="Gene3D" id="1.10.287.130">
    <property type="match status" value="1"/>
</dbReference>
<dbReference type="EMBL" id="LAZR01000628">
    <property type="protein sequence ID" value="KKN62327.1"/>
    <property type="molecule type" value="Genomic_DNA"/>
</dbReference>
<proteinExistence type="predicted"/>
<dbReference type="InterPro" id="IPR036890">
    <property type="entry name" value="HATPase_C_sf"/>
</dbReference>
<dbReference type="GO" id="GO:0000155">
    <property type="term" value="F:phosphorelay sensor kinase activity"/>
    <property type="evidence" value="ECO:0007669"/>
    <property type="project" value="InterPro"/>
</dbReference>
<feature type="domain" description="Histidine kinase" evidence="7">
    <location>
        <begin position="148"/>
        <end position="371"/>
    </location>
</feature>
<dbReference type="InterPro" id="IPR036097">
    <property type="entry name" value="HisK_dim/P_sf"/>
</dbReference>
<comment type="caution">
    <text evidence="10">The sequence shown here is derived from an EMBL/GenBank/DDBJ whole genome shotgun (WGS) entry which is preliminary data.</text>
</comment>
<dbReference type="NCBIfam" id="TIGR00229">
    <property type="entry name" value="sensory_box"/>
    <property type="match status" value="1"/>
</dbReference>
<keyword evidence="5" id="KW-0067">ATP-binding</keyword>
<evidence type="ECO:0000259" key="7">
    <source>
        <dbReference type="PROSITE" id="PS50109"/>
    </source>
</evidence>
<dbReference type="SMART" id="SM00387">
    <property type="entry name" value="HATPase_c"/>
    <property type="match status" value="1"/>
</dbReference>
<dbReference type="PROSITE" id="PS50112">
    <property type="entry name" value="PAS"/>
    <property type="match status" value="1"/>
</dbReference>
<dbReference type="PRINTS" id="PR00344">
    <property type="entry name" value="BCTRLSENSOR"/>
</dbReference>
<keyword evidence="4" id="KW-0418">Kinase</keyword>
<dbReference type="SUPFAM" id="SSF55785">
    <property type="entry name" value="PYP-like sensor domain (PAS domain)"/>
    <property type="match status" value="1"/>
</dbReference>
<dbReference type="SUPFAM" id="SSF55874">
    <property type="entry name" value="ATPase domain of HSP90 chaperone/DNA topoisomerase II/histidine kinase"/>
    <property type="match status" value="1"/>
</dbReference>
<dbReference type="PANTHER" id="PTHR43065:SF46">
    <property type="entry name" value="C4-DICARBOXYLATE TRANSPORT SENSOR PROTEIN DCTB"/>
    <property type="match status" value="1"/>
</dbReference>
<reference evidence="10" key="1">
    <citation type="journal article" date="2015" name="Nature">
        <title>Complex archaea that bridge the gap between prokaryotes and eukaryotes.</title>
        <authorList>
            <person name="Spang A."/>
            <person name="Saw J.H."/>
            <person name="Jorgensen S.L."/>
            <person name="Zaremba-Niedzwiedzka K."/>
            <person name="Martijn J."/>
            <person name="Lind A.E."/>
            <person name="van Eijk R."/>
            <person name="Schleper C."/>
            <person name="Guy L."/>
            <person name="Ettema T.J."/>
        </authorList>
    </citation>
    <scope>NUCLEOTIDE SEQUENCE</scope>
</reference>
<dbReference type="CDD" id="cd00082">
    <property type="entry name" value="HisKA"/>
    <property type="match status" value="1"/>
</dbReference>
<keyword evidence="1" id="KW-0597">Phosphoprotein</keyword>
<dbReference type="InterPro" id="IPR003661">
    <property type="entry name" value="HisK_dim/P_dom"/>
</dbReference>
<dbReference type="Gene3D" id="3.30.565.10">
    <property type="entry name" value="Histidine kinase-like ATPase, C-terminal domain"/>
    <property type="match status" value="1"/>
</dbReference>
<dbReference type="SUPFAM" id="SSF47384">
    <property type="entry name" value="Homodimeric domain of signal transducing histidine kinase"/>
    <property type="match status" value="1"/>
</dbReference>
<dbReference type="Gene3D" id="3.40.50.2300">
    <property type="match status" value="1"/>
</dbReference>
<accession>A0A0F9SJ88</accession>
<dbReference type="Pfam" id="PF02518">
    <property type="entry name" value="HATPase_c"/>
    <property type="match status" value="1"/>
</dbReference>
<dbReference type="PROSITE" id="PS50110">
    <property type="entry name" value="RESPONSE_REGULATORY"/>
    <property type="match status" value="1"/>
</dbReference>
<dbReference type="PROSITE" id="PS50109">
    <property type="entry name" value="HIS_KIN"/>
    <property type="match status" value="1"/>
</dbReference>
<dbReference type="Pfam" id="PF00512">
    <property type="entry name" value="HisKA"/>
    <property type="match status" value="1"/>
</dbReference>
<dbReference type="GO" id="GO:0006355">
    <property type="term" value="P:regulation of DNA-templated transcription"/>
    <property type="evidence" value="ECO:0007669"/>
    <property type="project" value="InterPro"/>
</dbReference>
<sequence>MASQGRQGLNRILDVSVKVLDADGLIRYWNSASERLHGYTSVEAVGRDFVDLIVPRKNRRLIRRLIREALLSGQTPDSFEVRLLHKDGSEVMALSNLAALSAGNGRRNLIAVDLAVSGSTQADAETSRLPPHLYGAEKMEMISELVGNIAHHYNNALAVILGNAELIQQQDAGEDVAAFVAQILQSGRSATQLTSQLLSYVKANGAESTPVDVHRTIRTVVETLAMDLDLAVDIKQRLAAESCVIRGDEAALRSALLNLALNGCEAVADGGNVTFATDVTSLDEAYCRAYPYEIVPGRYLRVTVSDTGAGMDEQTLRRALEPFFTTKPFGQAPGLGLANVYGCIKMHRGAMHLLSEAGRGTTVELYLPMSDTAAAAGDVSEASIDADSVILLAEPDRGGREALAEMLTRAGYGVRALASGGEVIDAYRSDPSRVALAVVAMDLPEMTGCEVLVELKEIDPAVRVLLAGGAMDAGQVQAALDAGVDGFIPRPYRAEQVLERVAKILADR</sequence>
<keyword evidence="3" id="KW-0547">Nucleotide-binding</keyword>
<name>A0A0F9SJ88_9ZZZZ</name>
<dbReference type="InterPro" id="IPR000014">
    <property type="entry name" value="PAS"/>
</dbReference>
<dbReference type="SMART" id="SM00388">
    <property type="entry name" value="HisKA"/>
    <property type="match status" value="1"/>
</dbReference>
<evidence type="ECO:0000256" key="1">
    <source>
        <dbReference type="ARBA" id="ARBA00022553"/>
    </source>
</evidence>
<protein>
    <recommendedName>
        <fullName evidence="11">Histidine kinase</fullName>
    </recommendedName>
</protein>
<evidence type="ECO:0000256" key="5">
    <source>
        <dbReference type="ARBA" id="ARBA00022840"/>
    </source>
</evidence>
<dbReference type="InterPro" id="IPR011006">
    <property type="entry name" value="CheY-like_superfamily"/>
</dbReference>
<evidence type="ECO:0000259" key="8">
    <source>
        <dbReference type="PROSITE" id="PS50110"/>
    </source>
</evidence>
<dbReference type="PANTHER" id="PTHR43065">
    <property type="entry name" value="SENSOR HISTIDINE KINASE"/>
    <property type="match status" value="1"/>
</dbReference>
<evidence type="ECO:0000259" key="9">
    <source>
        <dbReference type="PROSITE" id="PS50112"/>
    </source>
</evidence>
<evidence type="ECO:0000256" key="3">
    <source>
        <dbReference type="ARBA" id="ARBA00022741"/>
    </source>
</evidence>
<dbReference type="InterPro" id="IPR001789">
    <property type="entry name" value="Sig_transdc_resp-reg_receiver"/>
</dbReference>
<dbReference type="InterPro" id="IPR013767">
    <property type="entry name" value="PAS_fold"/>
</dbReference>
<dbReference type="Pfam" id="PF00989">
    <property type="entry name" value="PAS"/>
    <property type="match status" value="1"/>
</dbReference>
<keyword evidence="6" id="KW-0902">Two-component regulatory system</keyword>
<evidence type="ECO:0008006" key="11">
    <source>
        <dbReference type="Google" id="ProtNLM"/>
    </source>
</evidence>
<dbReference type="Pfam" id="PF00072">
    <property type="entry name" value="Response_reg"/>
    <property type="match status" value="1"/>
</dbReference>
<feature type="domain" description="Response regulatory" evidence="8">
    <location>
        <begin position="389"/>
        <end position="505"/>
    </location>
</feature>
<evidence type="ECO:0000256" key="6">
    <source>
        <dbReference type="ARBA" id="ARBA00023012"/>
    </source>
</evidence>
<organism evidence="10">
    <name type="scientific">marine sediment metagenome</name>
    <dbReference type="NCBI Taxonomy" id="412755"/>
    <lineage>
        <taxon>unclassified sequences</taxon>
        <taxon>metagenomes</taxon>
        <taxon>ecological metagenomes</taxon>
    </lineage>
</organism>
<dbReference type="CDD" id="cd00130">
    <property type="entry name" value="PAS"/>
    <property type="match status" value="1"/>
</dbReference>
<feature type="domain" description="PAS" evidence="9">
    <location>
        <begin position="5"/>
        <end position="73"/>
    </location>
</feature>
<dbReference type="InterPro" id="IPR004358">
    <property type="entry name" value="Sig_transdc_His_kin-like_C"/>
</dbReference>
<dbReference type="InterPro" id="IPR005467">
    <property type="entry name" value="His_kinase_dom"/>
</dbReference>
<dbReference type="Gene3D" id="3.30.450.20">
    <property type="entry name" value="PAS domain"/>
    <property type="match status" value="1"/>
</dbReference>
<dbReference type="GO" id="GO:0005524">
    <property type="term" value="F:ATP binding"/>
    <property type="evidence" value="ECO:0007669"/>
    <property type="project" value="UniProtKB-KW"/>
</dbReference>
<evidence type="ECO:0000313" key="10">
    <source>
        <dbReference type="EMBL" id="KKN62327.1"/>
    </source>
</evidence>